<evidence type="ECO:0000256" key="2">
    <source>
        <dbReference type="ARBA" id="ARBA00009634"/>
    </source>
</evidence>
<dbReference type="Pfam" id="PF01582">
    <property type="entry name" value="TIR"/>
    <property type="match status" value="1"/>
</dbReference>
<dbReference type="Pfam" id="PF13855">
    <property type="entry name" value="LRR_8"/>
    <property type="match status" value="1"/>
</dbReference>
<keyword evidence="10" id="KW-0325">Glycoprotein</keyword>
<feature type="transmembrane region" description="Helical" evidence="11">
    <location>
        <begin position="547"/>
        <end position="568"/>
    </location>
</feature>
<dbReference type="GO" id="GO:0005886">
    <property type="term" value="C:plasma membrane"/>
    <property type="evidence" value="ECO:0007669"/>
    <property type="project" value="TreeGrafter"/>
</dbReference>
<keyword evidence="8 11" id="KW-0472">Membrane</keyword>
<protein>
    <recommendedName>
        <fullName evidence="12">TIR domain-containing protein</fullName>
    </recommendedName>
</protein>
<sequence>MCAADCLCRDIGHNATVCRFDTHDVDHITAEVLFDSPAEYIRNLSLEFISNEKNSSLKFPFKAFFLLGFRLLTVLYIINDNQILNDGALFRMDELQFLPQLSTFSFHGGKMELAKINMSVKLNLRYLDVSFSRHITFDQLCNIVKISGEALEEVYADSINDYVSRGEFSQTNINDSFFSCFKKTRLRVFRSQRSNINQISSPKINLFVPFLEIIDVSHNFGDIDILTYFGMFQLDKLRKLIISDFPIIKRKQKQNCEIPTFRSTRYDNPFCRYFVLPSVRMFNSLEVSNFGANINCLTTNTFACEHQSQCIFPKNTVLRELYLDNICIIRMDMHISGLNRLEKLDFSSNQCEYMSSLVFFEMKSLKILLLNGNLLSKMEETDPEELRILFRENSNLRYLNLSANGFTRLHSDIFKTNRMLESLDLSENFLHNTNWLSGTLMQLRSLNLKGNRLKTIDSRTRDVIDKFGYGYKYSVGEMRGIQINLANNPIICDCDQEDLLRWLSRTKRYLSNIKEIVCADGGVFLYIYTDDIESYVNSCNFTRYKGLIALCIIPFIVAICVVLYVRYYRNILRIRRIRKHLNEFAQDNFPVLRRFLLYLAYSFSDSDIVLHNIYPELEGRLQKEVGEKDNLVCISDRDFDVGVSISDEIIHAIASSSAVLFIISKEFARSRWCEFEAEIALYQEKPMILVVLGDLKVRSLPSSLRKVCFKWTRLEWPSSENQAKLEEFWNKLIKAIIKHTTSIRL</sequence>
<dbReference type="GO" id="GO:0007165">
    <property type="term" value="P:signal transduction"/>
    <property type="evidence" value="ECO:0007669"/>
    <property type="project" value="InterPro"/>
</dbReference>
<name>A0AAE0TH45_9BIVA</name>
<dbReference type="PANTHER" id="PTHR24365:SF541">
    <property type="entry name" value="PROTEIN TOLL-RELATED"/>
    <property type="match status" value="1"/>
</dbReference>
<dbReference type="GO" id="GO:0038023">
    <property type="term" value="F:signaling receptor activity"/>
    <property type="evidence" value="ECO:0007669"/>
    <property type="project" value="TreeGrafter"/>
</dbReference>
<dbReference type="Gene3D" id="3.80.10.10">
    <property type="entry name" value="Ribonuclease Inhibitor"/>
    <property type="match status" value="1"/>
</dbReference>
<dbReference type="PROSITE" id="PS50104">
    <property type="entry name" value="TIR"/>
    <property type="match status" value="1"/>
</dbReference>
<evidence type="ECO:0000256" key="5">
    <source>
        <dbReference type="ARBA" id="ARBA00022729"/>
    </source>
</evidence>
<evidence type="ECO:0000256" key="4">
    <source>
        <dbReference type="ARBA" id="ARBA00022692"/>
    </source>
</evidence>
<keyword evidence="3" id="KW-0433">Leucine-rich repeat</keyword>
<keyword evidence="5" id="KW-0732">Signal</keyword>
<evidence type="ECO:0000313" key="14">
    <source>
        <dbReference type="Proteomes" id="UP001195483"/>
    </source>
</evidence>
<dbReference type="PANTHER" id="PTHR24365">
    <property type="entry name" value="TOLL-LIKE RECEPTOR"/>
    <property type="match status" value="1"/>
</dbReference>
<dbReference type="SUPFAM" id="SSF52200">
    <property type="entry name" value="Toll/Interleukin receptor TIR domain"/>
    <property type="match status" value="1"/>
</dbReference>
<reference evidence="13" key="1">
    <citation type="journal article" date="2021" name="Genome Biol. Evol.">
        <title>A High-Quality Reference Genome for a Parasitic Bivalve with Doubly Uniparental Inheritance (Bivalvia: Unionida).</title>
        <authorList>
            <person name="Smith C.H."/>
        </authorList>
    </citation>
    <scope>NUCLEOTIDE SEQUENCE</scope>
    <source>
        <strain evidence="13">CHS0354</strain>
    </source>
</reference>
<dbReference type="AlphaFoldDB" id="A0AAE0TH45"/>
<keyword evidence="7 11" id="KW-1133">Transmembrane helix</keyword>
<comment type="similarity">
    <text evidence="2">Belongs to the Toll-like receptor family.</text>
</comment>
<feature type="domain" description="TIR" evidence="12">
    <location>
        <begin position="593"/>
        <end position="736"/>
    </location>
</feature>
<keyword evidence="6" id="KW-0677">Repeat</keyword>
<dbReference type="EMBL" id="JAEAOA010001197">
    <property type="protein sequence ID" value="KAK3609578.1"/>
    <property type="molecule type" value="Genomic_DNA"/>
</dbReference>
<organism evidence="13 14">
    <name type="scientific">Potamilus streckersoni</name>
    <dbReference type="NCBI Taxonomy" id="2493646"/>
    <lineage>
        <taxon>Eukaryota</taxon>
        <taxon>Metazoa</taxon>
        <taxon>Spiralia</taxon>
        <taxon>Lophotrochozoa</taxon>
        <taxon>Mollusca</taxon>
        <taxon>Bivalvia</taxon>
        <taxon>Autobranchia</taxon>
        <taxon>Heteroconchia</taxon>
        <taxon>Palaeoheterodonta</taxon>
        <taxon>Unionida</taxon>
        <taxon>Unionoidea</taxon>
        <taxon>Unionidae</taxon>
        <taxon>Ambleminae</taxon>
        <taxon>Lampsilini</taxon>
        <taxon>Potamilus</taxon>
    </lineage>
</organism>
<evidence type="ECO:0000256" key="11">
    <source>
        <dbReference type="SAM" id="Phobius"/>
    </source>
</evidence>
<evidence type="ECO:0000313" key="13">
    <source>
        <dbReference type="EMBL" id="KAK3609578.1"/>
    </source>
</evidence>
<dbReference type="SMART" id="SM00369">
    <property type="entry name" value="LRR_TYP"/>
    <property type="match status" value="4"/>
</dbReference>
<proteinExistence type="inferred from homology"/>
<dbReference type="SMART" id="SM00255">
    <property type="entry name" value="TIR"/>
    <property type="match status" value="1"/>
</dbReference>
<evidence type="ECO:0000256" key="1">
    <source>
        <dbReference type="ARBA" id="ARBA00004167"/>
    </source>
</evidence>
<dbReference type="SUPFAM" id="SSF52058">
    <property type="entry name" value="L domain-like"/>
    <property type="match status" value="1"/>
</dbReference>
<evidence type="ECO:0000256" key="9">
    <source>
        <dbReference type="ARBA" id="ARBA00023170"/>
    </source>
</evidence>
<evidence type="ECO:0000256" key="8">
    <source>
        <dbReference type="ARBA" id="ARBA00023136"/>
    </source>
</evidence>
<gene>
    <name evidence="13" type="ORF">CHS0354_019592</name>
</gene>
<evidence type="ECO:0000256" key="3">
    <source>
        <dbReference type="ARBA" id="ARBA00022614"/>
    </source>
</evidence>
<evidence type="ECO:0000256" key="7">
    <source>
        <dbReference type="ARBA" id="ARBA00022989"/>
    </source>
</evidence>
<keyword evidence="14" id="KW-1185">Reference proteome</keyword>
<dbReference type="Gene3D" id="3.40.50.10140">
    <property type="entry name" value="Toll/interleukin-1 receptor homology (TIR) domain"/>
    <property type="match status" value="1"/>
</dbReference>
<reference evidence="13" key="3">
    <citation type="submission" date="2023-05" db="EMBL/GenBank/DDBJ databases">
        <authorList>
            <person name="Smith C.H."/>
        </authorList>
    </citation>
    <scope>NUCLEOTIDE SEQUENCE</scope>
    <source>
        <strain evidence="13">CHS0354</strain>
        <tissue evidence="13">Mantle</tissue>
    </source>
</reference>
<evidence type="ECO:0000259" key="12">
    <source>
        <dbReference type="PROSITE" id="PS50104"/>
    </source>
</evidence>
<dbReference type="InterPro" id="IPR032675">
    <property type="entry name" value="LRR_dom_sf"/>
</dbReference>
<evidence type="ECO:0000256" key="10">
    <source>
        <dbReference type="ARBA" id="ARBA00023180"/>
    </source>
</evidence>
<comment type="subcellular location">
    <subcellularLocation>
        <location evidence="1">Membrane</location>
        <topology evidence="1">Single-pass membrane protein</topology>
    </subcellularLocation>
</comment>
<dbReference type="InterPro" id="IPR035897">
    <property type="entry name" value="Toll_tir_struct_dom_sf"/>
</dbReference>
<dbReference type="InterPro" id="IPR000157">
    <property type="entry name" value="TIR_dom"/>
</dbReference>
<comment type="caution">
    <text evidence="13">The sequence shown here is derived from an EMBL/GenBank/DDBJ whole genome shotgun (WGS) entry which is preliminary data.</text>
</comment>
<accession>A0AAE0TH45</accession>
<keyword evidence="9" id="KW-0675">Receptor</keyword>
<dbReference type="Proteomes" id="UP001195483">
    <property type="component" value="Unassembled WGS sequence"/>
</dbReference>
<reference evidence="13" key="2">
    <citation type="journal article" date="2021" name="Genome Biol. Evol.">
        <title>Developing a high-quality reference genome for a parasitic bivalve with doubly uniparental inheritance (Bivalvia: Unionida).</title>
        <authorList>
            <person name="Smith C.H."/>
        </authorList>
    </citation>
    <scope>NUCLEOTIDE SEQUENCE</scope>
    <source>
        <strain evidence="13">CHS0354</strain>
        <tissue evidence="13">Mantle</tissue>
    </source>
</reference>
<dbReference type="InterPro" id="IPR001611">
    <property type="entry name" value="Leu-rich_rpt"/>
</dbReference>
<dbReference type="InterPro" id="IPR003591">
    <property type="entry name" value="Leu-rich_rpt_typical-subtyp"/>
</dbReference>
<keyword evidence="4 11" id="KW-0812">Transmembrane</keyword>
<evidence type="ECO:0000256" key="6">
    <source>
        <dbReference type="ARBA" id="ARBA00022737"/>
    </source>
</evidence>